<evidence type="ECO:0000313" key="3">
    <source>
        <dbReference type="Proteomes" id="UP001579974"/>
    </source>
</evidence>
<organism evidence="2 3">
    <name type="scientific">Alicyclobacillus fastidiosus</name>
    <dbReference type="NCBI Taxonomy" id="392011"/>
    <lineage>
        <taxon>Bacteria</taxon>
        <taxon>Bacillati</taxon>
        <taxon>Bacillota</taxon>
        <taxon>Bacilli</taxon>
        <taxon>Bacillales</taxon>
        <taxon>Alicyclobacillaceae</taxon>
        <taxon>Alicyclobacillus</taxon>
    </lineage>
</organism>
<protein>
    <submittedName>
        <fullName evidence="2">Alpha/beta hydrolase</fullName>
    </submittedName>
</protein>
<accession>A0ABV5ABH5</accession>
<dbReference type="Gene3D" id="3.40.50.1820">
    <property type="entry name" value="alpha/beta hydrolase"/>
    <property type="match status" value="1"/>
</dbReference>
<evidence type="ECO:0000313" key="2">
    <source>
        <dbReference type="EMBL" id="MFB5189622.1"/>
    </source>
</evidence>
<dbReference type="InterPro" id="IPR050471">
    <property type="entry name" value="AB_hydrolase"/>
</dbReference>
<comment type="caution">
    <text evidence="2">The sequence shown here is derived from an EMBL/GenBank/DDBJ whole genome shotgun (WGS) entry which is preliminary data.</text>
</comment>
<proteinExistence type="predicted"/>
<gene>
    <name evidence="2" type="ORF">KKP3000_002898</name>
</gene>
<dbReference type="Proteomes" id="UP001579974">
    <property type="component" value="Unassembled WGS sequence"/>
</dbReference>
<dbReference type="PANTHER" id="PTHR43433">
    <property type="entry name" value="HYDROLASE, ALPHA/BETA FOLD FAMILY PROTEIN"/>
    <property type="match status" value="1"/>
</dbReference>
<dbReference type="InterPro" id="IPR029058">
    <property type="entry name" value="AB_hydrolase_fold"/>
</dbReference>
<reference evidence="2 3" key="1">
    <citation type="journal article" date="2024" name="Int. J. Mol. Sci.">
        <title>Exploration of Alicyclobacillus spp. Genome in Search of Antibiotic Resistance.</title>
        <authorList>
            <person name="Bucka-Kolendo J."/>
            <person name="Kiousi D.E."/>
            <person name="Dekowska A."/>
            <person name="Mikolajczuk-Szczyrba A."/>
            <person name="Karadedos D.M."/>
            <person name="Michael P."/>
            <person name="Galanis A."/>
            <person name="Sokolowska B."/>
        </authorList>
    </citation>
    <scope>NUCLEOTIDE SEQUENCE [LARGE SCALE GENOMIC DNA]</scope>
    <source>
        <strain evidence="2 3">KKP 3000</strain>
    </source>
</reference>
<dbReference type="EMBL" id="JBDXSU010000003">
    <property type="protein sequence ID" value="MFB5189622.1"/>
    <property type="molecule type" value="Genomic_DNA"/>
</dbReference>
<dbReference type="GO" id="GO:0016787">
    <property type="term" value="F:hydrolase activity"/>
    <property type="evidence" value="ECO:0007669"/>
    <property type="project" value="UniProtKB-KW"/>
</dbReference>
<evidence type="ECO:0000259" key="1">
    <source>
        <dbReference type="Pfam" id="PF00561"/>
    </source>
</evidence>
<keyword evidence="2" id="KW-0378">Hydrolase</keyword>
<sequence length="267" mass="29622">MAYAAVNGADIYYEVMGEGQPLILVMGLGGNLDWWGTGFRKQLARARQVIAFDNRGAGRTNAPSGPFSIDQMADDVAGLLDALSIERADVFGMSMGGMISQEFALRHGERLNRLVLGCTCCGGSEQIPPTPRAQQLLAQFTRTISADDAMRYQAELLFPSEFIEKHHELLQAAHKMMAQVPMKRSDFLRQFEAIQSWRGTYDRLPTLEHDTLLLHGTEDILLPVQNSEIMHEVLPTSRLIQYEACGHGFAIQAASRVVTDIQHFLSA</sequence>
<dbReference type="Pfam" id="PF00561">
    <property type="entry name" value="Abhydrolase_1"/>
    <property type="match status" value="1"/>
</dbReference>
<dbReference type="SUPFAM" id="SSF53474">
    <property type="entry name" value="alpha/beta-Hydrolases"/>
    <property type="match status" value="1"/>
</dbReference>
<name>A0ABV5ABH5_9BACL</name>
<dbReference type="InterPro" id="IPR000073">
    <property type="entry name" value="AB_hydrolase_1"/>
</dbReference>
<dbReference type="RefSeq" id="WP_275475327.1">
    <property type="nucleotide sequence ID" value="NZ_CP162940.1"/>
</dbReference>
<dbReference type="PRINTS" id="PR00111">
    <property type="entry name" value="ABHYDROLASE"/>
</dbReference>
<dbReference type="PANTHER" id="PTHR43433:SF5">
    <property type="entry name" value="AB HYDROLASE-1 DOMAIN-CONTAINING PROTEIN"/>
    <property type="match status" value="1"/>
</dbReference>
<feature type="domain" description="AB hydrolase-1" evidence="1">
    <location>
        <begin position="21"/>
        <end position="251"/>
    </location>
</feature>
<keyword evidence="3" id="KW-1185">Reference proteome</keyword>